<keyword evidence="1" id="KW-0732">Signal</keyword>
<dbReference type="InterPro" id="IPR028994">
    <property type="entry name" value="Integrin_alpha_N"/>
</dbReference>
<dbReference type="Proteomes" id="UP000759529">
    <property type="component" value="Unassembled WGS sequence"/>
</dbReference>
<dbReference type="EMBL" id="JACSOD020000477">
    <property type="protein sequence ID" value="MBM6499350.1"/>
    <property type="molecule type" value="Genomic_DNA"/>
</dbReference>
<feature type="transmembrane region" description="Helical" evidence="2">
    <location>
        <begin position="139"/>
        <end position="157"/>
    </location>
</feature>
<sequence>MDIITYGSSNVYWFENKFPDEGYMPKQLVATISGTNSISSIDITDFDGDGDLDILGAESFQDKLFLCTNLDGQGTFAPFQVLKTIDQAAFVNHIDMDNDGDKDLVFARNGSAGFLWAIMKTRPKPTIMLPCEPSIKPQILVIPLLLLILITMVCLIFL</sequence>
<proteinExistence type="predicted"/>
<keyword evidence="4" id="KW-1185">Reference proteome</keyword>
<keyword evidence="2" id="KW-0812">Transmembrane</keyword>
<evidence type="ECO:0000256" key="1">
    <source>
        <dbReference type="ARBA" id="ARBA00022729"/>
    </source>
</evidence>
<comment type="caution">
    <text evidence="3">The sequence shown here is derived from an EMBL/GenBank/DDBJ whole genome shotgun (WGS) entry which is preliminary data.</text>
</comment>
<keyword evidence="2" id="KW-1133">Transmembrane helix</keyword>
<keyword evidence="2" id="KW-0472">Membrane</keyword>
<dbReference type="SUPFAM" id="SSF69318">
    <property type="entry name" value="Integrin alpha N-terminal domain"/>
    <property type="match status" value="1"/>
</dbReference>
<protein>
    <submittedName>
        <fullName evidence="3">VCBS repeat-containing protein</fullName>
    </submittedName>
</protein>
<gene>
    <name evidence="3" type="ORF">H9X54_008575</name>
</gene>
<dbReference type="PANTHER" id="PTHR44103:SF1">
    <property type="entry name" value="PROPROTEIN CONVERTASE P"/>
    <property type="match status" value="1"/>
</dbReference>
<name>A0ABS2CWM5_9FLAO</name>
<evidence type="ECO:0000313" key="3">
    <source>
        <dbReference type="EMBL" id="MBM6499350.1"/>
    </source>
</evidence>
<evidence type="ECO:0000256" key="2">
    <source>
        <dbReference type="SAM" id="Phobius"/>
    </source>
</evidence>
<organism evidence="3 4">
    <name type="scientific">Flavobacterium macrobrachii</name>
    <dbReference type="NCBI Taxonomy" id="591204"/>
    <lineage>
        <taxon>Bacteria</taxon>
        <taxon>Pseudomonadati</taxon>
        <taxon>Bacteroidota</taxon>
        <taxon>Flavobacteriia</taxon>
        <taxon>Flavobacteriales</taxon>
        <taxon>Flavobacteriaceae</taxon>
        <taxon>Flavobacterium</taxon>
    </lineage>
</organism>
<dbReference type="PANTHER" id="PTHR44103">
    <property type="entry name" value="PROPROTEIN CONVERTASE P"/>
    <property type="match status" value="1"/>
</dbReference>
<dbReference type="InterPro" id="IPR013517">
    <property type="entry name" value="FG-GAP"/>
</dbReference>
<dbReference type="Pfam" id="PF13517">
    <property type="entry name" value="FG-GAP_3"/>
    <property type="match status" value="1"/>
</dbReference>
<evidence type="ECO:0000313" key="4">
    <source>
        <dbReference type="Proteomes" id="UP000759529"/>
    </source>
</evidence>
<accession>A0ABS2CWM5</accession>
<reference evidence="3 4" key="1">
    <citation type="submission" date="2021-02" db="EMBL/GenBank/DDBJ databases">
        <authorList>
            <person name="Jung H.S."/>
            <person name="Chun B.H."/>
            <person name="Jeon C.O."/>
        </authorList>
    </citation>
    <scope>NUCLEOTIDE SEQUENCE [LARGE SCALE GENOMIC DNA]</scope>
    <source>
        <strain evidence="3 4">LMG 25203</strain>
    </source>
</reference>